<dbReference type="AlphaFoldDB" id="A0A7C8ZFR2"/>
<reference evidence="1" key="2">
    <citation type="submission" date="2020-07" db="EMBL/GenBank/DDBJ databases">
        <authorList>
            <person name="Vera ALvarez R."/>
            <person name="Arias-Moreno D.M."/>
            <person name="Jimenez-Jacinto V."/>
            <person name="Jimenez-Bremont J.F."/>
            <person name="Swaminathan K."/>
            <person name="Moose S.P."/>
            <person name="Guerrero-Gonzalez M.L."/>
            <person name="Marino-Ramirez L."/>
            <person name="Landsman D."/>
            <person name="Rodriguez-Kessler M."/>
            <person name="Delgado-Sanchez P."/>
        </authorList>
    </citation>
    <scope>NUCLEOTIDE SEQUENCE</scope>
    <source>
        <tissue evidence="1">Cladode</tissue>
    </source>
</reference>
<organism evidence="1">
    <name type="scientific">Opuntia streptacantha</name>
    <name type="common">Prickly pear cactus</name>
    <name type="synonym">Opuntia cardona</name>
    <dbReference type="NCBI Taxonomy" id="393608"/>
    <lineage>
        <taxon>Eukaryota</taxon>
        <taxon>Viridiplantae</taxon>
        <taxon>Streptophyta</taxon>
        <taxon>Embryophyta</taxon>
        <taxon>Tracheophyta</taxon>
        <taxon>Spermatophyta</taxon>
        <taxon>Magnoliopsida</taxon>
        <taxon>eudicotyledons</taxon>
        <taxon>Gunneridae</taxon>
        <taxon>Pentapetalae</taxon>
        <taxon>Caryophyllales</taxon>
        <taxon>Cactineae</taxon>
        <taxon>Cactaceae</taxon>
        <taxon>Opuntioideae</taxon>
        <taxon>Opuntia</taxon>
    </lineage>
</organism>
<name>A0A7C8ZFR2_OPUST</name>
<reference evidence="1" key="1">
    <citation type="journal article" date="2013" name="J. Plant Res.">
        <title>Effect of fungi and light on seed germination of three Opuntia species from semiarid lands of central Mexico.</title>
        <authorList>
            <person name="Delgado-Sanchez P."/>
            <person name="Jimenez-Bremont J.F."/>
            <person name="Guerrero-Gonzalez Mde L."/>
            <person name="Flores J."/>
        </authorList>
    </citation>
    <scope>NUCLEOTIDE SEQUENCE</scope>
    <source>
        <tissue evidence="1">Cladode</tissue>
    </source>
</reference>
<sequence length="112" mass="12867">MWANSMFNMEESRSSLTPATIFPSHNYKSYSVNNWRTAPSFAPAYQPPAINSRYAFPESKPSPPLPTSAPHRVMAFHSSASWRDYFHASKATNKLVYFLFQLFVTDVKERIN</sequence>
<dbReference type="EMBL" id="GISG01127644">
    <property type="protein sequence ID" value="MBA4642232.1"/>
    <property type="molecule type" value="Transcribed_RNA"/>
</dbReference>
<accession>A0A7C8ZFR2</accession>
<protein>
    <submittedName>
        <fullName evidence="1">Uncharacterized protein</fullName>
    </submittedName>
</protein>
<proteinExistence type="predicted"/>
<evidence type="ECO:0000313" key="1">
    <source>
        <dbReference type="EMBL" id="MBA4642232.1"/>
    </source>
</evidence>